<reference evidence="2 3" key="1">
    <citation type="submission" date="2019-01" db="EMBL/GenBank/DDBJ databases">
        <title>Lacibacter sp. strain TTM-7.</title>
        <authorList>
            <person name="Chen W.-M."/>
        </authorList>
    </citation>
    <scope>NUCLEOTIDE SEQUENCE [LARGE SCALE GENOMIC DNA]</scope>
    <source>
        <strain evidence="2 3">TTM-7</strain>
    </source>
</reference>
<gene>
    <name evidence="2" type="ORF">ESA94_07860</name>
</gene>
<evidence type="ECO:0000313" key="3">
    <source>
        <dbReference type="Proteomes" id="UP000290204"/>
    </source>
</evidence>
<dbReference type="OrthoDB" id="1224630at2"/>
<organism evidence="2 3">
    <name type="scientific">Lacibacter luteus</name>
    <dbReference type="NCBI Taxonomy" id="2508719"/>
    <lineage>
        <taxon>Bacteria</taxon>
        <taxon>Pseudomonadati</taxon>
        <taxon>Bacteroidota</taxon>
        <taxon>Chitinophagia</taxon>
        <taxon>Chitinophagales</taxon>
        <taxon>Chitinophagaceae</taxon>
        <taxon>Lacibacter</taxon>
    </lineage>
</organism>
<dbReference type="InterPro" id="IPR050266">
    <property type="entry name" value="AB_hydrolase_sf"/>
</dbReference>
<keyword evidence="3" id="KW-1185">Reference proteome</keyword>
<dbReference type="Pfam" id="PF00561">
    <property type="entry name" value="Abhydrolase_1"/>
    <property type="match status" value="1"/>
</dbReference>
<dbReference type="AlphaFoldDB" id="A0A4Q1CIF4"/>
<feature type="domain" description="AB hydrolase-1" evidence="1">
    <location>
        <begin position="70"/>
        <end position="190"/>
    </location>
</feature>
<dbReference type="GO" id="GO:0016787">
    <property type="term" value="F:hydrolase activity"/>
    <property type="evidence" value="ECO:0007669"/>
    <property type="project" value="UniProtKB-KW"/>
</dbReference>
<dbReference type="PANTHER" id="PTHR43798">
    <property type="entry name" value="MONOACYLGLYCEROL LIPASE"/>
    <property type="match status" value="1"/>
</dbReference>
<dbReference type="PRINTS" id="PR00111">
    <property type="entry name" value="ABHYDROLASE"/>
</dbReference>
<name>A0A4Q1CIF4_9BACT</name>
<evidence type="ECO:0000259" key="1">
    <source>
        <dbReference type="Pfam" id="PF00561"/>
    </source>
</evidence>
<dbReference type="GO" id="GO:0016020">
    <property type="term" value="C:membrane"/>
    <property type="evidence" value="ECO:0007669"/>
    <property type="project" value="TreeGrafter"/>
</dbReference>
<dbReference type="PANTHER" id="PTHR43798:SF33">
    <property type="entry name" value="HYDROLASE, PUTATIVE (AFU_ORTHOLOGUE AFUA_2G14860)-RELATED"/>
    <property type="match status" value="1"/>
</dbReference>
<dbReference type="InterPro" id="IPR000073">
    <property type="entry name" value="AB_hydrolase_1"/>
</dbReference>
<dbReference type="SUPFAM" id="SSF53474">
    <property type="entry name" value="alpha/beta-Hydrolases"/>
    <property type="match status" value="1"/>
</dbReference>
<protein>
    <submittedName>
        <fullName evidence="2">Alpha/beta hydrolase</fullName>
    </submittedName>
</protein>
<dbReference type="EMBL" id="SDHW01000002">
    <property type="protein sequence ID" value="RXK60376.1"/>
    <property type="molecule type" value="Genomic_DNA"/>
</dbReference>
<sequence>MPRWMKRSFMILGIILLLWLIMAQSCMKMRMSDSKAKEKFNNSGVALFTATKKINGFPLHYAQTGNDSLPTLLFVHGTPGSWDAFASYLRNKELLQHYRIISIDRPGFGYSDFGNAMNLTEQTNIISAWMDSVYNNNPFVLIGHSMGGPLIIKLAAARPQYTKALVILAGSQDPAAEKPEKWRPILFKTPLNYLVPGAMRPSNEELWYLKTDLKQMQPDYEKITCPVYILHGTKDILVPYSNVAYTQKMLTKTDSVFVTTFEKENHFIVWTREKEIVELLMRLK</sequence>
<proteinExistence type="predicted"/>
<keyword evidence="2" id="KW-0378">Hydrolase</keyword>
<evidence type="ECO:0000313" key="2">
    <source>
        <dbReference type="EMBL" id="RXK60376.1"/>
    </source>
</evidence>
<accession>A0A4Q1CIF4</accession>
<dbReference type="Gene3D" id="3.40.50.1820">
    <property type="entry name" value="alpha/beta hydrolase"/>
    <property type="match status" value="1"/>
</dbReference>
<dbReference type="Proteomes" id="UP000290204">
    <property type="component" value="Unassembled WGS sequence"/>
</dbReference>
<dbReference type="InterPro" id="IPR029058">
    <property type="entry name" value="AB_hydrolase_fold"/>
</dbReference>
<dbReference type="PROSITE" id="PS51257">
    <property type="entry name" value="PROKAR_LIPOPROTEIN"/>
    <property type="match status" value="1"/>
</dbReference>
<comment type="caution">
    <text evidence="2">The sequence shown here is derived from an EMBL/GenBank/DDBJ whole genome shotgun (WGS) entry which is preliminary data.</text>
</comment>